<dbReference type="PROSITE" id="PS51257">
    <property type="entry name" value="PROKAR_LIPOPROTEIN"/>
    <property type="match status" value="1"/>
</dbReference>
<feature type="signal peptide" evidence="1">
    <location>
        <begin position="1"/>
        <end position="21"/>
    </location>
</feature>
<dbReference type="Pfam" id="PF05573">
    <property type="entry name" value="NosL"/>
    <property type="match status" value="1"/>
</dbReference>
<dbReference type="RefSeq" id="WP_142455555.1">
    <property type="nucleotide sequence ID" value="NZ_FXTP01000014.1"/>
</dbReference>
<dbReference type="InterPro" id="IPR008719">
    <property type="entry name" value="N2O_reductase_NosL"/>
</dbReference>
<dbReference type="SUPFAM" id="SSF160387">
    <property type="entry name" value="NosL/MerB-like"/>
    <property type="match status" value="1"/>
</dbReference>
<dbReference type="EMBL" id="FXTP01000014">
    <property type="protein sequence ID" value="SMO89952.1"/>
    <property type="molecule type" value="Genomic_DNA"/>
</dbReference>
<protein>
    <submittedName>
        <fullName evidence="2">Copper chaperone NosL</fullName>
    </submittedName>
</protein>
<feature type="chain" id="PRO_5022023664" evidence="1">
    <location>
        <begin position="22"/>
        <end position="155"/>
    </location>
</feature>
<proteinExistence type="predicted"/>
<dbReference type="Proteomes" id="UP000317557">
    <property type="component" value="Unassembled WGS sequence"/>
</dbReference>
<evidence type="ECO:0000313" key="2">
    <source>
        <dbReference type="EMBL" id="SMO89952.1"/>
    </source>
</evidence>
<reference evidence="2 3" key="1">
    <citation type="submission" date="2017-05" db="EMBL/GenBank/DDBJ databases">
        <authorList>
            <person name="Varghese N."/>
            <person name="Submissions S."/>
        </authorList>
    </citation>
    <scope>NUCLEOTIDE SEQUENCE [LARGE SCALE GENOMIC DNA]</scope>
    <source>
        <strain evidence="2 3">DSM 21985</strain>
    </source>
</reference>
<keyword evidence="1" id="KW-0732">Signal</keyword>
<organism evidence="2 3">
    <name type="scientific">Gracilimonas mengyeensis</name>
    <dbReference type="NCBI Taxonomy" id="1302730"/>
    <lineage>
        <taxon>Bacteria</taxon>
        <taxon>Pseudomonadati</taxon>
        <taxon>Balneolota</taxon>
        <taxon>Balneolia</taxon>
        <taxon>Balneolales</taxon>
        <taxon>Balneolaceae</taxon>
        <taxon>Gracilimonas</taxon>
    </lineage>
</organism>
<dbReference type="AlphaFoldDB" id="A0A521F172"/>
<gene>
    <name evidence="2" type="ORF">SAMN06265219_114104</name>
</gene>
<evidence type="ECO:0000313" key="3">
    <source>
        <dbReference type="Proteomes" id="UP000317557"/>
    </source>
</evidence>
<accession>A0A521F172</accession>
<dbReference type="PANTHER" id="PTHR41247">
    <property type="entry name" value="HTH-TYPE TRANSCRIPTIONAL REPRESSOR YCNK"/>
    <property type="match status" value="1"/>
</dbReference>
<dbReference type="OrthoDB" id="9792749at2"/>
<evidence type="ECO:0000256" key="1">
    <source>
        <dbReference type="SAM" id="SignalP"/>
    </source>
</evidence>
<name>A0A521F172_9BACT</name>
<keyword evidence="3" id="KW-1185">Reference proteome</keyword>
<sequence>MNALKFGICMAGFFMIQLLIAGCSQEPVEVHYGSDECAHCKMMITDPQFAAQMVTEKGKAYTFDAIECLAVYHREHQQEFSGARLWVNDYSHPGNWLNARQAQYVQSEVINSPMGASLLALPDEATAKEHIAKKPGQLLQWQAVSQVKMHNGMQH</sequence>
<dbReference type="PANTHER" id="PTHR41247:SF1">
    <property type="entry name" value="HTH-TYPE TRANSCRIPTIONAL REPRESSOR YCNK"/>
    <property type="match status" value="1"/>
</dbReference>